<dbReference type="GO" id="GO:0051607">
    <property type="term" value="P:defense response to virus"/>
    <property type="evidence" value="ECO:0007669"/>
    <property type="project" value="UniProtKB-KW"/>
</dbReference>
<dbReference type="SUPFAM" id="SSF69065">
    <property type="entry name" value="RNase III domain-like"/>
    <property type="match status" value="2"/>
</dbReference>
<evidence type="ECO:0000313" key="15">
    <source>
        <dbReference type="EMBL" id="KAJ5606844.1"/>
    </source>
</evidence>
<dbReference type="SMART" id="SM00490">
    <property type="entry name" value="HELICc"/>
    <property type="match status" value="1"/>
</dbReference>
<evidence type="ECO:0000256" key="6">
    <source>
        <dbReference type="ARBA" id="ARBA00022840"/>
    </source>
</evidence>
<evidence type="ECO:0000256" key="9">
    <source>
        <dbReference type="ARBA" id="ARBA00025403"/>
    </source>
</evidence>
<dbReference type="GO" id="GO:0030422">
    <property type="term" value="P:siRNA processing"/>
    <property type="evidence" value="ECO:0007669"/>
    <property type="project" value="TreeGrafter"/>
</dbReference>
<feature type="domain" description="RNase III" evidence="11">
    <location>
        <begin position="1090"/>
        <end position="1276"/>
    </location>
</feature>
<evidence type="ECO:0000313" key="16">
    <source>
        <dbReference type="Proteomes" id="UP001213799"/>
    </source>
</evidence>
<dbReference type="GO" id="GO:0004525">
    <property type="term" value="F:ribonuclease III activity"/>
    <property type="evidence" value="ECO:0007669"/>
    <property type="project" value="InterPro"/>
</dbReference>
<evidence type="ECO:0000256" key="2">
    <source>
        <dbReference type="ARBA" id="ARBA00022737"/>
    </source>
</evidence>
<dbReference type="InterPro" id="IPR027417">
    <property type="entry name" value="P-loop_NTPase"/>
</dbReference>
<dbReference type="Gene3D" id="3.40.50.300">
    <property type="entry name" value="P-loop containing nucleotide triphosphate hydrolases"/>
    <property type="match status" value="2"/>
</dbReference>
<dbReference type="InterPro" id="IPR001650">
    <property type="entry name" value="Helicase_C-like"/>
</dbReference>
<dbReference type="Gene3D" id="3.30.160.380">
    <property type="entry name" value="Dicer dimerisation domain"/>
    <property type="match status" value="1"/>
</dbReference>
<evidence type="ECO:0000256" key="7">
    <source>
        <dbReference type="ARBA" id="ARBA00022884"/>
    </source>
</evidence>
<dbReference type="SUPFAM" id="SSF52540">
    <property type="entry name" value="P-loop containing nucleoside triphosphate hydrolases"/>
    <property type="match status" value="1"/>
</dbReference>
<keyword evidence="4" id="KW-0378">Hydrolase</keyword>
<sequence>MALNDREKRPIRERAYQMEMFRASLQQNIIVSGNSDGHRDWENSHVGLLDGLTFLSQSTDRCFRAVLRIREALNIHPDKLVWFLCPTIALCEQQVDVLRTHLPYSRPRSFTGKDQVDHWGEKAVWDAALFGVRVAVSTYQVLFDALTHGFTRIDQSSLLVFDEAHHCTGNSPANRIMKNFYHPYKQTIPNSLPRILGLSASPAHSNVSSLEKLESDLDSRCMGPNRYYQQLLDSTNRPEVCIYRFLDDDGLRISAEPRLLSWLRGITDHAEKYHHQSRTAQLRQFVQTSEALYHELGSWAATEYMSTAIRHFKEHQRSCAETEWCTSTVKDFTMQTLCELGPLEQHPKSPTTPADLSPKCRGLLETLSRLVNRDFRGLIFVVRRAAVMILKSLIENHPDTKDNFRCGTFVGMSKMQGLTDLGKWHDNIRGQEETMAKFRMKDLDLIITTNALEEGIDIPSCNTIISFDRPLSLRSFVQRRGRARQKQSTFIIFANDKQEEEELRKLIDLEDKLVQTYRDGTRAIPDSPCEADSYLSLEVKDTGARLGMLDAVSHLNTFCAKLLRQPYVINRPLYNYQESPDGRVRATVLLPSSLHPSLQEIEGLCWWSSRKHAKADTALQAYKALRAAGLVNDYLLPTKPSDLIEPALLSCKGFHLLPEPFNPWAEAAAQWNTGGGSLYAHLLEIQIPGRNSLKLMMIIPLQIYKQTRFPLFLHDGTTIIVRLWPGSLVATDHQNTLLYRRVTHLILQSVHGYLLQTQDRTDFVALFVPDAAPAAMQLFLETCSGSVPLDEALKSEKHTRAPGLLRSPTWPSYPWIIDSRHLESPCSLQRLRAHIYPLPRRRNFLSRCLPGGLKPGNLATDHKGRKTFSEDQELNMDRLPLPWALAALYIPSITHEIGICMVAERLREKVLSGMAFRRIGLLSLAIRPTCSERPDRFRSLAFVGATFLKFITSEQLFLHHPTWHQGLLSKLKETVVSDQGLAQAARMCRLGEFLITRRFSGRKWKPAWISSFLSPPGSMEPRKISARTLAEMVRAIVGAAYMDGGSKQAATCAAALVPAIKTWYAAALSDGSFEQTRPSPGPVISCFSMLGEMEQLLGYTFTDRSLLVEALTHPSHYASGMPQTAAYGRLSFLGDAVLELVVTQTLLHTPNRTLDVDRLQSLRTAVTNNMFLMFLCSMFHMEVETHVGDATQPTFSRTEETMDEVYLWTCLRSYSIELTTALAKFRSTSRRNCWRTQLAFLRKTQYPWVELAAMGGHAVLGDIVKSVLGAVFLDSQANLRDCRHLANRIGILPRVKQFLRDGVVTDHPKILLQKLHPRTKIFYQGYTIPAPDKPFCCAVWVDDEKLVDIQGFPNRNVAMVSASEVVAQLLQERLKTR</sequence>
<feature type="domain" description="Helicase ATP-binding" evidence="12">
    <location>
        <begin position="42"/>
        <end position="220"/>
    </location>
</feature>
<feature type="domain" description="Helicase C-terminal" evidence="13">
    <location>
        <begin position="362"/>
        <end position="525"/>
    </location>
</feature>
<evidence type="ECO:0000259" key="12">
    <source>
        <dbReference type="PROSITE" id="PS51192"/>
    </source>
</evidence>
<dbReference type="EMBL" id="JAQJAE010000002">
    <property type="protein sequence ID" value="KAJ5606844.1"/>
    <property type="molecule type" value="Genomic_DNA"/>
</dbReference>
<comment type="function">
    <text evidence="9">Dicer-like endonuclease involved in cleaving double-stranded RNA in the RNA interference (RNAi) pathway. Produces 21 to 25 bp dsRNAs (siRNAs) which target the selective destruction of homologous RNAs leading to sequence-specific suppression of gene expression, called post-transcriptional gene silencing (PTGS). Part of a broad host defense response against viral infection and transposons.</text>
</comment>
<keyword evidence="6" id="KW-0067">ATP-binding</keyword>
<evidence type="ECO:0000256" key="10">
    <source>
        <dbReference type="PROSITE-ProRule" id="PRU00657"/>
    </source>
</evidence>
<evidence type="ECO:0000256" key="8">
    <source>
        <dbReference type="ARBA" id="ARBA00023118"/>
    </source>
</evidence>
<comment type="similarity">
    <text evidence="10">Belongs to the helicase family. Dicer subfamily.</text>
</comment>
<organism evidence="15 16">
    <name type="scientific">Penicillium hordei</name>
    <dbReference type="NCBI Taxonomy" id="40994"/>
    <lineage>
        <taxon>Eukaryota</taxon>
        <taxon>Fungi</taxon>
        <taxon>Dikarya</taxon>
        <taxon>Ascomycota</taxon>
        <taxon>Pezizomycotina</taxon>
        <taxon>Eurotiomycetes</taxon>
        <taxon>Eurotiomycetidae</taxon>
        <taxon>Eurotiales</taxon>
        <taxon>Aspergillaceae</taxon>
        <taxon>Penicillium</taxon>
    </lineage>
</organism>
<dbReference type="PROSITE" id="PS51192">
    <property type="entry name" value="HELICASE_ATP_BIND_1"/>
    <property type="match status" value="1"/>
</dbReference>
<evidence type="ECO:0000259" key="11">
    <source>
        <dbReference type="PROSITE" id="PS50142"/>
    </source>
</evidence>
<dbReference type="GeneID" id="81584763"/>
<dbReference type="PROSITE" id="PS51327">
    <property type="entry name" value="DICER_DSRBF"/>
    <property type="match status" value="1"/>
</dbReference>
<evidence type="ECO:0000259" key="14">
    <source>
        <dbReference type="PROSITE" id="PS51327"/>
    </source>
</evidence>
<dbReference type="SMART" id="SM00487">
    <property type="entry name" value="DEXDc"/>
    <property type="match status" value="1"/>
</dbReference>
<dbReference type="PROSITE" id="PS51194">
    <property type="entry name" value="HELICASE_CTER"/>
    <property type="match status" value="1"/>
</dbReference>
<evidence type="ECO:0000256" key="3">
    <source>
        <dbReference type="ARBA" id="ARBA00022741"/>
    </source>
</evidence>
<dbReference type="GO" id="GO:0004386">
    <property type="term" value="F:helicase activity"/>
    <property type="evidence" value="ECO:0007669"/>
    <property type="project" value="UniProtKB-KW"/>
</dbReference>
<keyword evidence="3" id="KW-0547">Nucleotide-binding</keyword>
<keyword evidence="5 15" id="KW-0347">Helicase</keyword>
<dbReference type="RefSeq" id="XP_056754269.1">
    <property type="nucleotide sequence ID" value="XM_056894521.1"/>
</dbReference>
<dbReference type="GO" id="GO:0005524">
    <property type="term" value="F:ATP binding"/>
    <property type="evidence" value="ECO:0007669"/>
    <property type="project" value="UniProtKB-KW"/>
</dbReference>
<dbReference type="InterPro" id="IPR011545">
    <property type="entry name" value="DEAD/DEAH_box_helicase_dom"/>
</dbReference>
<keyword evidence="7 10" id="KW-0694">RNA-binding</keyword>
<dbReference type="Gene3D" id="1.10.1520.10">
    <property type="entry name" value="Ribonuclease III domain"/>
    <property type="match status" value="2"/>
</dbReference>
<dbReference type="InterPro" id="IPR000999">
    <property type="entry name" value="RNase_III_dom"/>
</dbReference>
<dbReference type="PROSITE" id="PS50142">
    <property type="entry name" value="RNASE_3_2"/>
    <property type="match status" value="2"/>
</dbReference>
<dbReference type="CDD" id="cd00593">
    <property type="entry name" value="RIBOc"/>
    <property type="match status" value="2"/>
</dbReference>
<feature type="domain" description="RNase III" evidence="11">
    <location>
        <begin position="903"/>
        <end position="1045"/>
    </location>
</feature>
<dbReference type="PANTHER" id="PTHR14950:SF37">
    <property type="entry name" value="ENDORIBONUCLEASE DICER"/>
    <property type="match status" value="1"/>
</dbReference>
<dbReference type="PANTHER" id="PTHR14950">
    <property type="entry name" value="DICER-RELATED"/>
    <property type="match status" value="1"/>
</dbReference>
<dbReference type="GO" id="GO:0050688">
    <property type="term" value="P:regulation of defense response to virus"/>
    <property type="evidence" value="ECO:0007669"/>
    <property type="project" value="UniProtKB-KW"/>
</dbReference>
<accession>A0AAD6E9V1</accession>
<name>A0AAD6E9V1_9EURO</name>
<keyword evidence="2" id="KW-0677">Repeat</keyword>
<protein>
    <submittedName>
        <fullName evidence="15">ATP-dependent helicase dcl2-2</fullName>
    </submittedName>
</protein>
<dbReference type="SMART" id="SM00535">
    <property type="entry name" value="RIBOc"/>
    <property type="match status" value="2"/>
</dbReference>
<comment type="caution">
    <text evidence="15">The sequence shown here is derived from an EMBL/GenBank/DDBJ whole genome shotgun (WGS) entry which is preliminary data.</text>
</comment>
<dbReference type="InterPro" id="IPR014001">
    <property type="entry name" value="Helicase_ATP-bd"/>
</dbReference>
<dbReference type="Pfam" id="PF03368">
    <property type="entry name" value="Dicer_dimer"/>
    <property type="match status" value="1"/>
</dbReference>
<evidence type="ECO:0000259" key="13">
    <source>
        <dbReference type="PROSITE" id="PS51194"/>
    </source>
</evidence>
<dbReference type="Pfam" id="PF00270">
    <property type="entry name" value="DEAD"/>
    <property type="match status" value="1"/>
</dbReference>
<dbReference type="Pfam" id="PF00636">
    <property type="entry name" value="Ribonuclease_3"/>
    <property type="match status" value="2"/>
</dbReference>
<dbReference type="GO" id="GO:0005737">
    <property type="term" value="C:cytoplasm"/>
    <property type="evidence" value="ECO:0007669"/>
    <property type="project" value="TreeGrafter"/>
</dbReference>
<dbReference type="InterPro" id="IPR005034">
    <property type="entry name" value="Dicer_dimerisation"/>
</dbReference>
<feature type="domain" description="Dicer dsRNA-binding fold" evidence="14">
    <location>
        <begin position="551"/>
        <end position="645"/>
    </location>
</feature>
<reference evidence="15" key="2">
    <citation type="submission" date="2023-01" db="EMBL/GenBank/DDBJ databases">
        <authorList>
            <person name="Petersen C."/>
        </authorList>
    </citation>
    <scope>NUCLEOTIDE SEQUENCE</scope>
    <source>
        <strain evidence="15">IBT 12815</strain>
    </source>
</reference>
<keyword evidence="1" id="KW-0930">Antiviral protein</keyword>
<dbReference type="SUPFAM" id="SSF54768">
    <property type="entry name" value="dsRNA-binding domain-like"/>
    <property type="match status" value="1"/>
</dbReference>
<dbReference type="InterPro" id="IPR036389">
    <property type="entry name" value="RNase_III_sf"/>
</dbReference>
<dbReference type="GO" id="GO:0005634">
    <property type="term" value="C:nucleus"/>
    <property type="evidence" value="ECO:0007669"/>
    <property type="project" value="TreeGrafter"/>
</dbReference>
<reference evidence="15" key="1">
    <citation type="journal article" date="2023" name="IMA Fungus">
        <title>Comparative genomic study of the Penicillium genus elucidates a diverse pangenome and 15 lateral gene transfer events.</title>
        <authorList>
            <person name="Petersen C."/>
            <person name="Sorensen T."/>
            <person name="Nielsen M.R."/>
            <person name="Sondergaard T.E."/>
            <person name="Sorensen J.L."/>
            <person name="Fitzpatrick D.A."/>
            <person name="Frisvad J.C."/>
            <person name="Nielsen K.L."/>
        </authorList>
    </citation>
    <scope>NUCLEOTIDE SEQUENCE</scope>
    <source>
        <strain evidence="15">IBT 12815</strain>
    </source>
</reference>
<evidence type="ECO:0000256" key="4">
    <source>
        <dbReference type="ARBA" id="ARBA00022801"/>
    </source>
</evidence>
<dbReference type="Pfam" id="PF00271">
    <property type="entry name" value="Helicase_C"/>
    <property type="match status" value="1"/>
</dbReference>
<dbReference type="InterPro" id="IPR038248">
    <property type="entry name" value="Dicer_dimer_sf"/>
</dbReference>
<dbReference type="Proteomes" id="UP001213799">
    <property type="component" value="Unassembled WGS sequence"/>
</dbReference>
<dbReference type="GO" id="GO:0003723">
    <property type="term" value="F:RNA binding"/>
    <property type="evidence" value="ECO:0007669"/>
    <property type="project" value="UniProtKB-UniRule"/>
</dbReference>
<keyword evidence="8" id="KW-0051">Antiviral defense</keyword>
<proteinExistence type="inferred from homology"/>
<evidence type="ECO:0000256" key="1">
    <source>
        <dbReference type="ARBA" id="ARBA00022721"/>
    </source>
</evidence>
<evidence type="ECO:0000256" key="5">
    <source>
        <dbReference type="ARBA" id="ARBA00022806"/>
    </source>
</evidence>
<gene>
    <name evidence="15" type="ORF">N7537_003463</name>
</gene>
<keyword evidence="16" id="KW-1185">Reference proteome</keyword>